<dbReference type="InterPro" id="IPR051156">
    <property type="entry name" value="Mito/Outer_Membr_Metalloprot"/>
</dbReference>
<comment type="caution">
    <text evidence="9">The sequence shown here is derived from an EMBL/GenBank/DDBJ whole genome shotgun (WGS) entry which is preliminary data.</text>
</comment>
<dbReference type="CDD" id="cd07332">
    <property type="entry name" value="M48C_Oma1_like"/>
    <property type="match status" value="1"/>
</dbReference>
<organism evidence="9 10">
    <name type="scientific">Paraburkholderia haematera</name>
    <dbReference type="NCBI Taxonomy" id="2793077"/>
    <lineage>
        <taxon>Bacteria</taxon>
        <taxon>Pseudomonadati</taxon>
        <taxon>Pseudomonadota</taxon>
        <taxon>Betaproteobacteria</taxon>
        <taxon>Burkholderiales</taxon>
        <taxon>Burkholderiaceae</taxon>
        <taxon>Paraburkholderia</taxon>
    </lineage>
</organism>
<feature type="domain" description="Peptidase M48" evidence="8">
    <location>
        <begin position="157"/>
        <end position="323"/>
    </location>
</feature>
<keyword evidence="7" id="KW-0812">Transmembrane</keyword>
<evidence type="ECO:0000259" key="8">
    <source>
        <dbReference type="Pfam" id="PF01435"/>
    </source>
</evidence>
<dbReference type="InterPro" id="IPR001915">
    <property type="entry name" value="Peptidase_M48"/>
</dbReference>
<evidence type="ECO:0000256" key="1">
    <source>
        <dbReference type="ARBA" id="ARBA00022670"/>
    </source>
</evidence>
<accession>A0ABM8SSE9</accession>
<keyword evidence="3 6" id="KW-0378">Hydrolase</keyword>
<comment type="cofactor">
    <cofactor evidence="6">
        <name>Zn(2+)</name>
        <dbReference type="ChEBI" id="CHEBI:29105"/>
    </cofactor>
    <text evidence="6">Binds 1 zinc ion per subunit.</text>
</comment>
<name>A0ABM8SSE9_9BURK</name>
<evidence type="ECO:0000256" key="5">
    <source>
        <dbReference type="ARBA" id="ARBA00023049"/>
    </source>
</evidence>
<dbReference type="EC" id="3.4.-.-" evidence="9"/>
<evidence type="ECO:0000256" key="4">
    <source>
        <dbReference type="ARBA" id="ARBA00022833"/>
    </source>
</evidence>
<keyword evidence="10" id="KW-1185">Reference proteome</keyword>
<evidence type="ECO:0000256" key="7">
    <source>
        <dbReference type="SAM" id="Phobius"/>
    </source>
</evidence>
<evidence type="ECO:0000256" key="6">
    <source>
        <dbReference type="RuleBase" id="RU003983"/>
    </source>
</evidence>
<comment type="similarity">
    <text evidence="6">Belongs to the peptidase M48 family.</text>
</comment>
<reference evidence="9 10" key="1">
    <citation type="submission" date="2021-02" db="EMBL/GenBank/DDBJ databases">
        <authorList>
            <person name="Vanwijnsberghe S."/>
        </authorList>
    </citation>
    <scope>NUCLEOTIDE SEQUENCE [LARGE SCALE GENOMIC DNA]</scope>
    <source>
        <strain evidence="9 10">LMG 31837</strain>
    </source>
</reference>
<evidence type="ECO:0000256" key="2">
    <source>
        <dbReference type="ARBA" id="ARBA00022723"/>
    </source>
</evidence>
<keyword evidence="7" id="KW-1133">Transmembrane helix</keyword>
<sequence>MAARSDAVLEPPVPTGTRYYDGSVAAAHAATLRWSEAFLSIDGLEGELAVWPRARLIVGEPDPEGRVALSCKGELGRVLTDALSLPVQMPVPRMQRRHYLGWIMVGVAALALAFVLVARLPAVGAALVPRSAENRLGEMVESVVVGKHRVCRGDDGQRALEQLEARLAHAAGIVQPVRVVVIDSKTVNALTLPGARMIIMRGLFEQVGNPDQLAGVMAHETGHIARRDPLTALFRGAGISVISTMFGINLGFADVSSLAGRLVGLSYSRDMERLADANGVAYLQASGLRSDGLAAFFALTEKRSGSASRAIEFLSDHPRTIDRENRSQGSSLGDSALTAQQWAAIQAMCGKP</sequence>
<evidence type="ECO:0000313" key="10">
    <source>
        <dbReference type="Proteomes" id="UP000672526"/>
    </source>
</evidence>
<proteinExistence type="inferred from homology"/>
<dbReference type="Pfam" id="PF01435">
    <property type="entry name" value="Peptidase_M48"/>
    <property type="match status" value="1"/>
</dbReference>
<dbReference type="Proteomes" id="UP000672526">
    <property type="component" value="Unassembled WGS sequence"/>
</dbReference>
<evidence type="ECO:0000313" key="9">
    <source>
        <dbReference type="EMBL" id="CAE6828164.1"/>
    </source>
</evidence>
<keyword evidence="1 6" id="KW-0645">Protease</keyword>
<keyword evidence="7" id="KW-0472">Membrane</keyword>
<keyword evidence="4 6" id="KW-0862">Zinc</keyword>
<dbReference type="Gene3D" id="3.30.2010.10">
    <property type="entry name" value="Metalloproteases ('zincins'), catalytic domain"/>
    <property type="match status" value="1"/>
</dbReference>
<dbReference type="EMBL" id="CAJNBK010000034">
    <property type="protein sequence ID" value="CAE6828164.1"/>
    <property type="molecule type" value="Genomic_DNA"/>
</dbReference>
<dbReference type="GO" id="GO:0008233">
    <property type="term" value="F:peptidase activity"/>
    <property type="evidence" value="ECO:0007669"/>
    <property type="project" value="UniProtKB-KW"/>
</dbReference>
<dbReference type="PANTHER" id="PTHR22726">
    <property type="entry name" value="METALLOENDOPEPTIDASE OMA1"/>
    <property type="match status" value="1"/>
</dbReference>
<gene>
    <name evidence="9" type="primary">bepA_9</name>
    <name evidence="9" type="ORF">R69888_06437</name>
</gene>
<keyword evidence="2" id="KW-0479">Metal-binding</keyword>
<dbReference type="GO" id="GO:0006508">
    <property type="term" value="P:proteolysis"/>
    <property type="evidence" value="ECO:0007669"/>
    <property type="project" value="UniProtKB-KW"/>
</dbReference>
<dbReference type="PANTHER" id="PTHR22726:SF1">
    <property type="entry name" value="METALLOENDOPEPTIDASE OMA1, MITOCHONDRIAL"/>
    <property type="match status" value="1"/>
</dbReference>
<protein>
    <submittedName>
        <fullName evidence="9">Beta-barrel assembly-enhancing protease</fullName>
        <ecNumber evidence="9">3.4.-.-</ecNumber>
    </submittedName>
</protein>
<keyword evidence="5 6" id="KW-0482">Metalloprotease</keyword>
<evidence type="ECO:0000256" key="3">
    <source>
        <dbReference type="ARBA" id="ARBA00022801"/>
    </source>
</evidence>
<feature type="transmembrane region" description="Helical" evidence="7">
    <location>
        <begin position="99"/>
        <end position="120"/>
    </location>
</feature>